<name>A0A3P8UFC7_CYNSE</name>
<dbReference type="EC" id="2.7.11.1" evidence="2"/>
<dbReference type="GO" id="GO:0106310">
    <property type="term" value="F:protein serine kinase activity"/>
    <property type="evidence" value="ECO:0007669"/>
    <property type="project" value="RHEA"/>
</dbReference>
<feature type="region of interest" description="Disordered" evidence="12">
    <location>
        <begin position="1"/>
        <end position="30"/>
    </location>
</feature>
<dbReference type="InterPro" id="IPR000719">
    <property type="entry name" value="Prot_kinase_dom"/>
</dbReference>
<dbReference type="PROSITE" id="PS00107">
    <property type="entry name" value="PROTEIN_KINASE_ATP"/>
    <property type="match status" value="1"/>
</dbReference>
<keyword evidence="4" id="KW-0808">Transferase</keyword>
<evidence type="ECO:0000259" key="13">
    <source>
        <dbReference type="PROSITE" id="PS50011"/>
    </source>
</evidence>
<proteinExistence type="inferred from homology"/>
<evidence type="ECO:0000256" key="9">
    <source>
        <dbReference type="ARBA" id="ARBA00048679"/>
    </source>
</evidence>
<evidence type="ECO:0000313" key="14">
    <source>
        <dbReference type="Ensembl" id="ENSCSEP00000001893.1"/>
    </source>
</evidence>
<reference evidence="14" key="2">
    <citation type="submission" date="2025-08" db="UniProtKB">
        <authorList>
            <consortium name="Ensembl"/>
        </authorList>
    </citation>
    <scope>IDENTIFICATION</scope>
</reference>
<reference evidence="14" key="3">
    <citation type="submission" date="2025-09" db="UniProtKB">
        <authorList>
            <consortium name="Ensembl"/>
        </authorList>
    </citation>
    <scope>IDENTIFICATION</scope>
</reference>
<keyword evidence="15" id="KW-1185">Reference proteome</keyword>
<evidence type="ECO:0000256" key="5">
    <source>
        <dbReference type="ARBA" id="ARBA00022741"/>
    </source>
</evidence>
<keyword evidence="5 10" id="KW-0547">Nucleotide-binding</keyword>
<protein>
    <recommendedName>
        <fullName evidence="2">non-specific serine/threonine protein kinase</fullName>
        <ecNumber evidence="2">2.7.11.1</ecNumber>
    </recommendedName>
</protein>
<organism evidence="14 15">
    <name type="scientific">Cynoglossus semilaevis</name>
    <name type="common">Tongue sole</name>
    <dbReference type="NCBI Taxonomy" id="244447"/>
    <lineage>
        <taxon>Eukaryota</taxon>
        <taxon>Metazoa</taxon>
        <taxon>Chordata</taxon>
        <taxon>Craniata</taxon>
        <taxon>Vertebrata</taxon>
        <taxon>Euteleostomi</taxon>
        <taxon>Actinopterygii</taxon>
        <taxon>Neopterygii</taxon>
        <taxon>Teleostei</taxon>
        <taxon>Neoteleostei</taxon>
        <taxon>Acanthomorphata</taxon>
        <taxon>Carangaria</taxon>
        <taxon>Pleuronectiformes</taxon>
        <taxon>Pleuronectoidei</taxon>
        <taxon>Cynoglossidae</taxon>
        <taxon>Cynoglossinae</taxon>
        <taxon>Cynoglossus</taxon>
    </lineage>
</organism>
<dbReference type="InterPro" id="IPR011009">
    <property type="entry name" value="Kinase-like_dom_sf"/>
</dbReference>
<sequence length="363" mass="40864">MKRKAPRKQETNGKRQRAEGEPLESGSTWETREVLVTERSQGGSSAFLLGHTSNAEFMTKYKPLYMLGKGGFASVYAGKRRADNLPVAIKRIPKLDVSMRSVTVNGTRHKIPLEVLLMQKAGGEPELVGRATAVSILDWYDLEQHIVLVMERPVPCTDLLEFIDVNGPLEEDEAKVIMRQLVDASIQMHSAGVFHRDIKSENVLIEKCSDAPRVRIIDFGCACILNKRNKCFRSFSGTSAYVPPEFYVRGTYRAGPTTVWQLAALLYEMLDGYLHFTTKGFLCNEFNISSDLSQDCQDFLNMCLALKLKDRATLEQICRFKIAGIQRTHLIVILREAPHTPGMPASALHQVQRSYQAMNIILR</sequence>
<feature type="binding site" evidence="10">
    <location>
        <position position="90"/>
    </location>
    <ligand>
        <name>ATP</name>
        <dbReference type="ChEBI" id="CHEBI:30616"/>
    </ligand>
</feature>
<evidence type="ECO:0000256" key="2">
    <source>
        <dbReference type="ARBA" id="ARBA00012513"/>
    </source>
</evidence>
<dbReference type="PROSITE" id="PS50011">
    <property type="entry name" value="PROTEIN_KINASE_DOM"/>
    <property type="match status" value="1"/>
</dbReference>
<dbReference type="InterPro" id="IPR008271">
    <property type="entry name" value="Ser/Thr_kinase_AS"/>
</dbReference>
<dbReference type="SUPFAM" id="SSF56112">
    <property type="entry name" value="Protein kinase-like (PK-like)"/>
    <property type="match status" value="1"/>
</dbReference>
<dbReference type="Ensembl" id="ENSCSET00000001925.1">
    <property type="protein sequence ID" value="ENSCSEP00000001893.1"/>
    <property type="gene ID" value="ENSCSEG00000001281.1"/>
</dbReference>
<dbReference type="GO" id="GO:0043066">
    <property type="term" value="P:negative regulation of apoptotic process"/>
    <property type="evidence" value="ECO:0007669"/>
    <property type="project" value="TreeGrafter"/>
</dbReference>
<dbReference type="GO" id="GO:0005737">
    <property type="term" value="C:cytoplasm"/>
    <property type="evidence" value="ECO:0007669"/>
    <property type="project" value="TreeGrafter"/>
</dbReference>
<dbReference type="AlphaFoldDB" id="A0A3P8UFC7"/>
<dbReference type="Gene3D" id="1.10.510.10">
    <property type="entry name" value="Transferase(Phosphotransferase) domain 1"/>
    <property type="match status" value="1"/>
</dbReference>
<dbReference type="GeneTree" id="ENSGT00950000182996"/>
<dbReference type="InterPro" id="IPR051138">
    <property type="entry name" value="PIM_Ser/Thr_kinase"/>
</dbReference>
<dbReference type="PANTHER" id="PTHR22984">
    <property type="entry name" value="SERINE/THREONINE-PROTEIN KINASE PIM"/>
    <property type="match status" value="1"/>
</dbReference>
<comment type="similarity">
    <text evidence="1">Belongs to the protein kinase superfamily. CAMK Ser/Thr protein kinase family. PIM subfamily.</text>
</comment>
<evidence type="ECO:0000256" key="10">
    <source>
        <dbReference type="PROSITE-ProRule" id="PRU10141"/>
    </source>
</evidence>
<dbReference type="GO" id="GO:0004674">
    <property type="term" value="F:protein serine/threonine kinase activity"/>
    <property type="evidence" value="ECO:0007669"/>
    <property type="project" value="UniProtKB-KW"/>
</dbReference>
<comment type="catalytic activity">
    <reaction evidence="9">
        <text>L-seryl-[protein] + ATP = O-phospho-L-seryl-[protein] + ADP + H(+)</text>
        <dbReference type="Rhea" id="RHEA:17989"/>
        <dbReference type="Rhea" id="RHEA-COMP:9863"/>
        <dbReference type="Rhea" id="RHEA-COMP:11604"/>
        <dbReference type="ChEBI" id="CHEBI:15378"/>
        <dbReference type="ChEBI" id="CHEBI:29999"/>
        <dbReference type="ChEBI" id="CHEBI:30616"/>
        <dbReference type="ChEBI" id="CHEBI:83421"/>
        <dbReference type="ChEBI" id="CHEBI:456216"/>
        <dbReference type="EC" id="2.7.11.1"/>
    </reaction>
</comment>
<evidence type="ECO:0000256" key="11">
    <source>
        <dbReference type="RuleBase" id="RU000304"/>
    </source>
</evidence>
<dbReference type="Gene3D" id="3.30.200.20">
    <property type="entry name" value="Phosphorylase Kinase, domain 1"/>
    <property type="match status" value="1"/>
</dbReference>
<evidence type="ECO:0000313" key="15">
    <source>
        <dbReference type="Proteomes" id="UP000265120"/>
    </source>
</evidence>
<feature type="domain" description="Protein kinase" evidence="13">
    <location>
        <begin position="61"/>
        <end position="332"/>
    </location>
</feature>
<evidence type="ECO:0000256" key="7">
    <source>
        <dbReference type="ARBA" id="ARBA00022840"/>
    </source>
</evidence>
<dbReference type="Pfam" id="PF00069">
    <property type="entry name" value="Pkinase"/>
    <property type="match status" value="1"/>
</dbReference>
<evidence type="ECO:0000256" key="8">
    <source>
        <dbReference type="ARBA" id="ARBA00047899"/>
    </source>
</evidence>
<dbReference type="SMART" id="SM00220">
    <property type="entry name" value="S_TKc"/>
    <property type="match status" value="1"/>
</dbReference>
<keyword evidence="7 10" id="KW-0067">ATP-binding</keyword>
<evidence type="ECO:0000256" key="3">
    <source>
        <dbReference type="ARBA" id="ARBA00022527"/>
    </source>
</evidence>
<evidence type="ECO:0000256" key="1">
    <source>
        <dbReference type="ARBA" id="ARBA00005505"/>
    </source>
</evidence>
<keyword evidence="3 11" id="KW-0723">Serine/threonine-protein kinase</keyword>
<keyword evidence="6" id="KW-0418">Kinase</keyword>
<dbReference type="InterPro" id="IPR017441">
    <property type="entry name" value="Protein_kinase_ATP_BS"/>
</dbReference>
<dbReference type="STRING" id="244447.ENSCSEP00000001893"/>
<dbReference type="OMA" id="QIHLHPW"/>
<dbReference type="InParanoid" id="A0A3P8UFC7"/>
<accession>A0A3P8UFC7</accession>
<dbReference type="GO" id="GO:0007346">
    <property type="term" value="P:regulation of mitotic cell cycle"/>
    <property type="evidence" value="ECO:0007669"/>
    <property type="project" value="TreeGrafter"/>
</dbReference>
<comment type="catalytic activity">
    <reaction evidence="8">
        <text>L-threonyl-[protein] + ATP = O-phospho-L-threonyl-[protein] + ADP + H(+)</text>
        <dbReference type="Rhea" id="RHEA:46608"/>
        <dbReference type="Rhea" id="RHEA-COMP:11060"/>
        <dbReference type="Rhea" id="RHEA-COMP:11605"/>
        <dbReference type="ChEBI" id="CHEBI:15378"/>
        <dbReference type="ChEBI" id="CHEBI:30013"/>
        <dbReference type="ChEBI" id="CHEBI:30616"/>
        <dbReference type="ChEBI" id="CHEBI:61977"/>
        <dbReference type="ChEBI" id="CHEBI:456216"/>
        <dbReference type="EC" id="2.7.11.1"/>
    </reaction>
</comment>
<evidence type="ECO:0000256" key="4">
    <source>
        <dbReference type="ARBA" id="ARBA00022679"/>
    </source>
</evidence>
<dbReference type="PROSITE" id="PS00108">
    <property type="entry name" value="PROTEIN_KINASE_ST"/>
    <property type="match status" value="1"/>
</dbReference>
<dbReference type="GO" id="GO:0005524">
    <property type="term" value="F:ATP binding"/>
    <property type="evidence" value="ECO:0007669"/>
    <property type="project" value="UniProtKB-UniRule"/>
</dbReference>
<dbReference type="Proteomes" id="UP000265120">
    <property type="component" value="Chromosome 2"/>
</dbReference>
<feature type="compositionally biased region" description="Basic and acidic residues" evidence="12">
    <location>
        <begin position="7"/>
        <end position="20"/>
    </location>
</feature>
<reference evidence="14 15" key="1">
    <citation type="journal article" date="2014" name="Nat. Genet.">
        <title>Whole-genome sequence of a flatfish provides insights into ZW sex chromosome evolution and adaptation to a benthic lifestyle.</title>
        <authorList>
            <person name="Chen S."/>
            <person name="Zhang G."/>
            <person name="Shao C."/>
            <person name="Huang Q."/>
            <person name="Liu G."/>
            <person name="Zhang P."/>
            <person name="Song W."/>
            <person name="An N."/>
            <person name="Chalopin D."/>
            <person name="Volff J.N."/>
            <person name="Hong Y."/>
            <person name="Li Q."/>
            <person name="Sha Z."/>
            <person name="Zhou H."/>
            <person name="Xie M."/>
            <person name="Yu Q."/>
            <person name="Liu Y."/>
            <person name="Xiang H."/>
            <person name="Wang N."/>
            <person name="Wu K."/>
            <person name="Yang C."/>
            <person name="Zhou Q."/>
            <person name="Liao X."/>
            <person name="Yang L."/>
            <person name="Hu Q."/>
            <person name="Zhang J."/>
            <person name="Meng L."/>
            <person name="Jin L."/>
            <person name="Tian Y."/>
            <person name="Lian J."/>
            <person name="Yang J."/>
            <person name="Miao G."/>
            <person name="Liu S."/>
            <person name="Liang Z."/>
            <person name="Yan F."/>
            <person name="Li Y."/>
            <person name="Sun B."/>
            <person name="Zhang H."/>
            <person name="Zhang J."/>
            <person name="Zhu Y."/>
            <person name="Du M."/>
            <person name="Zhao Y."/>
            <person name="Schartl M."/>
            <person name="Tang Q."/>
            <person name="Wang J."/>
        </authorList>
    </citation>
    <scope>NUCLEOTIDE SEQUENCE</scope>
</reference>
<evidence type="ECO:0000256" key="6">
    <source>
        <dbReference type="ARBA" id="ARBA00022777"/>
    </source>
</evidence>
<dbReference type="PANTHER" id="PTHR22984:SF11">
    <property type="entry name" value="AURORA KINASE-RELATED"/>
    <property type="match status" value="1"/>
</dbReference>
<evidence type="ECO:0000256" key="12">
    <source>
        <dbReference type="SAM" id="MobiDB-lite"/>
    </source>
</evidence>